<dbReference type="OrthoDB" id="5126350at2"/>
<dbReference type="Proteomes" id="UP000244978">
    <property type="component" value="Unassembled WGS sequence"/>
</dbReference>
<gene>
    <name evidence="3" type="ORF">DF220_05440</name>
</gene>
<keyword evidence="2" id="KW-1133">Transmembrane helix</keyword>
<keyword evidence="4" id="KW-1185">Reference proteome</keyword>
<name>A0A2U1T0D0_9MICO</name>
<organism evidence="3 4">
    <name type="scientific">Homoserinimonas hongtaonis</name>
    <dbReference type="NCBI Taxonomy" id="2079791"/>
    <lineage>
        <taxon>Bacteria</taxon>
        <taxon>Bacillati</taxon>
        <taxon>Actinomycetota</taxon>
        <taxon>Actinomycetes</taxon>
        <taxon>Micrococcales</taxon>
        <taxon>Microbacteriaceae</taxon>
        <taxon>Homoserinimonas</taxon>
    </lineage>
</organism>
<keyword evidence="2" id="KW-0472">Membrane</keyword>
<protein>
    <recommendedName>
        <fullName evidence="5">Large exoprotein</fullName>
    </recommendedName>
</protein>
<dbReference type="RefSeq" id="WP_108517592.1">
    <property type="nucleotide sequence ID" value="NZ_CP026951.1"/>
</dbReference>
<dbReference type="KEGG" id="salc:C2138_10265"/>
<reference evidence="4" key="1">
    <citation type="submission" date="2018-04" db="EMBL/GenBank/DDBJ databases">
        <authorList>
            <person name="Liu S."/>
            <person name="Wang Z."/>
            <person name="Li J."/>
        </authorList>
    </citation>
    <scope>NUCLEOTIDE SEQUENCE [LARGE SCALE GENOMIC DNA]</scope>
    <source>
        <strain evidence="4">S1194</strain>
    </source>
</reference>
<accession>A0A2U1T0D0</accession>
<dbReference type="AlphaFoldDB" id="A0A2U1T0D0"/>
<dbReference type="EMBL" id="QEEX01000001">
    <property type="protein sequence ID" value="PWB97330.1"/>
    <property type="molecule type" value="Genomic_DNA"/>
</dbReference>
<feature type="region of interest" description="Disordered" evidence="1">
    <location>
        <begin position="251"/>
        <end position="319"/>
    </location>
</feature>
<evidence type="ECO:0008006" key="5">
    <source>
        <dbReference type="Google" id="ProtNLM"/>
    </source>
</evidence>
<feature type="transmembrane region" description="Helical" evidence="2">
    <location>
        <begin position="6"/>
        <end position="28"/>
    </location>
</feature>
<keyword evidence="2" id="KW-0812">Transmembrane</keyword>
<comment type="caution">
    <text evidence="3">The sequence shown here is derived from an EMBL/GenBank/DDBJ whole genome shotgun (WGS) entry which is preliminary data.</text>
</comment>
<feature type="transmembrane region" description="Helical" evidence="2">
    <location>
        <begin position="128"/>
        <end position="146"/>
    </location>
</feature>
<feature type="compositionally biased region" description="Low complexity" evidence="1">
    <location>
        <begin position="262"/>
        <end position="278"/>
    </location>
</feature>
<evidence type="ECO:0000256" key="1">
    <source>
        <dbReference type="SAM" id="MobiDB-lite"/>
    </source>
</evidence>
<feature type="transmembrane region" description="Helical" evidence="2">
    <location>
        <begin position="152"/>
        <end position="171"/>
    </location>
</feature>
<evidence type="ECO:0000313" key="3">
    <source>
        <dbReference type="EMBL" id="PWB97330.1"/>
    </source>
</evidence>
<evidence type="ECO:0000256" key="2">
    <source>
        <dbReference type="SAM" id="Phobius"/>
    </source>
</evidence>
<sequence length="350" mass="37600">MGFEGLSSSVVIAIAAVLWLVYLVPTWFRRREYLSTERNAVRLQQTLRILAETAEVPDEIRVENSTRSVAEREKFMHREMQRTRAIESAQRAADARAAARTLAETRPAIAAQVARSSLASRRLRRSRLITTLVLVASIIGLVFGVAQVAAGAGVAMVIGSAVVALGAGVLLRQLAAVSTARAQLAAEVQAAPRVSTPVADFWQQPAEAQVRQSEGWVPTQLPKPLYLSRPEAPAVPRVSFSEAAARLARPVGDRAEAGATSAAERPAAPQLDAAAQLRDASERSENALREAQQQTARITPRIEDADAARSASKTPAVSAVPSRFAQMGVIGEVELAPTDLDEALRRRRAV</sequence>
<feature type="compositionally biased region" description="Basic and acidic residues" evidence="1">
    <location>
        <begin position="279"/>
        <end position="288"/>
    </location>
</feature>
<proteinExistence type="predicted"/>
<evidence type="ECO:0000313" key="4">
    <source>
        <dbReference type="Proteomes" id="UP000244978"/>
    </source>
</evidence>